<evidence type="ECO:0000313" key="3">
    <source>
        <dbReference type="EMBL" id="MDN4609014.1"/>
    </source>
</evidence>
<evidence type="ECO:0000259" key="2">
    <source>
        <dbReference type="Pfam" id="PF13439"/>
    </source>
</evidence>
<organism evidence="3 4">
    <name type="scientific">Sporosarcina highlanderae</name>
    <dbReference type="NCBI Taxonomy" id="3035916"/>
    <lineage>
        <taxon>Bacteria</taxon>
        <taxon>Bacillati</taxon>
        <taxon>Bacillota</taxon>
        <taxon>Bacilli</taxon>
        <taxon>Bacillales</taxon>
        <taxon>Caryophanaceae</taxon>
        <taxon>Sporosarcina</taxon>
    </lineage>
</organism>
<accession>A0ABT8JXZ9</accession>
<feature type="domain" description="Glycosyl transferase family 1" evidence="1">
    <location>
        <begin position="251"/>
        <end position="415"/>
    </location>
</feature>
<gene>
    <name evidence="3" type="ORF">P5G49_16250</name>
</gene>
<dbReference type="RefSeq" id="WP_301245520.1">
    <property type="nucleotide sequence ID" value="NZ_JAROCC010000018.1"/>
</dbReference>
<sequence>MTEKSKSADSFIPDPYLVSATDEFYGIDIDTDKDNISKKKSNSRNKKPLVSQKKTKTLRILLTTFWDYPAVGGLQNYIYSLKAGLESLGHKVDVIAPNLFTQDNRKGLNKEIKVKTKQFYIDRYGSFNEEIVKENVRLISYEMKLEKMNLEKYDLIHAQDRFTATVLSRVNEKYQKPILFTPHGFMTQRKLDFNLIQQESVEESFYLALDRLAVRTSSHIITLCELFRPLLKDLGAKDSKMTTVYTGIDFKLKKKSEKKKETKMIITCVSRLRPRKGHKYLFEALALIRQKLKNVEIWIVGDGEMRDELGKQVKALNLTNVVFLGERKDVPQLLASSTIFVLPTTSDTLPIAIIEAMFAKKPILTTYHGGIPELITDNHSGLLVEPGEPKMLAEKLEQLLSDQSLRDQLSQNAKEFAENNLTRSIMVKKIESIYVSLVSKEMS</sequence>
<dbReference type="Pfam" id="PF00534">
    <property type="entry name" value="Glycos_transf_1"/>
    <property type="match status" value="1"/>
</dbReference>
<dbReference type="Proteomes" id="UP001175097">
    <property type="component" value="Unassembled WGS sequence"/>
</dbReference>
<dbReference type="SUPFAM" id="SSF53756">
    <property type="entry name" value="UDP-Glycosyltransferase/glycogen phosphorylase"/>
    <property type="match status" value="1"/>
</dbReference>
<dbReference type="PANTHER" id="PTHR45947:SF14">
    <property type="entry name" value="SLL1723 PROTEIN"/>
    <property type="match status" value="1"/>
</dbReference>
<dbReference type="Gene3D" id="3.40.50.2000">
    <property type="entry name" value="Glycogen Phosphorylase B"/>
    <property type="match status" value="2"/>
</dbReference>
<dbReference type="PANTHER" id="PTHR45947">
    <property type="entry name" value="SULFOQUINOVOSYL TRANSFERASE SQD2"/>
    <property type="match status" value="1"/>
</dbReference>
<dbReference type="EMBL" id="JAROCC010000018">
    <property type="protein sequence ID" value="MDN4609014.1"/>
    <property type="molecule type" value="Genomic_DNA"/>
</dbReference>
<name>A0ABT8JXZ9_9BACL</name>
<keyword evidence="4" id="KW-1185">Reference proteome</keyword>
<comment type="caution">
    <text evidence="3">The sequence shown here is derived from an EMBL/GenBank/DDBJ whole genome shotgun (WGS) entry which is preliminary data.</text>
</comment>
<reference evidence="3" key="1">
    <citation type="submission" date="2023-03" db="EMBL/GenBank/DDBJ databases">
        <title>MT1 and MT2 Draft Genomes of Novel Species.</title>
        <authorList>
            <person name="Venkateswaran K."/>
        </authorList>
    </citation>
    <scope>NUCLEOTIDE SEQUENCE</scope>
    <source>
        <strain evidence="3">F6_3S_P_2</strain>
    </source>
</reference>
<dbReference type="CDD" id="cd03801">
    <property type="entry name" value="GT4_PimA-like"/>
    <property type="match status" value="1"/>
</dbReference>
<dbReference type="InterPro" id="IPR001296">
    <property type="entry name" value="Glyco_trans_1"/>
</dbReference>
<feature type="domain" description="Glycosyltransferase subfamily 4-like N-terminal" evidence="2">
    <location>
        <begin position="71"/>
        <end position="250"/>
    </location>
</feature>
<dbReference type="InterPro" id="IPR028098">
    <property type="entry name" value="Glyco_trans_4-like_N"/>
</dbReference>
<dbReference type="Pfam" id="PF13439">
    <property type="entry name" value="Glyco_transf_4"/>
    <property type="match status" value="1"/>
</dbReference>
<evidence type="ECO:0000313" key="4">
    <source>
        <dbReference type="Proteomes" id="UP001175097"/>
    </source>
</evidence>
<evidence type="ECO:0000259" key="1">
    <source>
        <dbReference type="Pfam" id="PF00534"/>
    </source>
</evidence>
<proteinExistence type="predicted"/>
<dbReference type="InterPro" id="IPR050194">
    <property type="entry name" value="Glycosyltransferase_grp1"/>
</dbReference>
<protein>
    <submittedName>
        <fullName evidence="3">Glycosyltransferase family 4 protein</fullName>
    </submittedName>
</protein>